<protein>
    <submittedName>
        <fullName evidence="8">Tyrosine-type recombinase/integrase</fullName>
    </submittedName>
</protein>
<evidence type="ECO:0000313" key="9">
    <source>
        <dbReference type="Proteomes" id="UP000430670"/>
    </source>
</evidence>
<dbReference type="OrthoDB" id="184666at2"/>
<dbReference type="SUPFAM" id="SSF56349">
    <property type="entry name" value="DNA breaking-rejoining enzymes"/>
    <property type="match status" value="1"/>
</dbReference>
<dbReference type="InterPro" id="IPR050090">
    <property type="entry name" value="Tyrosine_recombinase_XerCD"/>
</dbReference>
<dbReference type="InterPro" id="IPR011010">
    <property type="entry name" value="DNA_brk_join_enz"/>
</dbReference>
<evidence type="ECO:0000256" key="1">
    <source>
        <dbReference type="ARBA" id="ARBA00008857"/>
    </source>
</evidence>
<dbReference type="GO" id="GO:0015074">
    <property type="term" value="P:DNA integration"/>
    <property type="evidence" value="ECO:0007669"/>
    <property type="project" value="InterPro"/>
</dbReference>
<dbReference type="PROSITE" id="PS51898">
    <property type="entry name" value="TYR_RECOMBINASE"/>
    <property type="match status" value="1"/>
</dbReference>
<dbReference type="InterPro" id="IPR010998">
    <property type="entry name" value="Integrase_recombinase_N"/>
</dbReference>
<dbReference type="EMBL" id="WNKU01000018">
    <property type="protein sequence ID" value="MTV50077.1"/>
    <property type="molecule type" value="Genomic_DNA"/>
</dbReference>
<feature type="domain" description="Core-binding (CB)" evidence="7">
    <location>
        <begin position="62"/>
        <end position="164"/>
    </location>
</feature>
<evidence type="ECO:0000256" key="4">
    <source>
        <dbReference type="PROSITE-ProRule" id="PRU01248"/>
    </source>
</evidence>
<keyword evidence="5" id="KW-1133">Transmembrane helix</keyword>
<dbReference type="Pfam" id="PF00589">
    <property type="entry name" value="Phage_integrase"/>
    <property type="match status" value="1"/>
</dbReference>
<dbReference type="Gene3D" id="1.10.150.130">
    <property type="match status" value="1"/>
</dbReference>
<comment type="caution">
    <text evidence="8">The sequence shown here is derived from an EMBL/GenBank/DDBJ whole genome shotgun (WGS) entry which is preliminary data.</text>
</comment>
<keyword evidence="5" id="KW-0812">Transmembrane</keyword>
<gene>
    <name evidence="8" type="ORF">GJ688_13960</name>
</gene>
<organism evidence="8 9">
    <name type="scientific">Heliobacterium mobile</name>
    <name type="common">Heliobacillus mobilis</name>
    <dbReference type="NCBI Taxonomy" id="28064"/>
    <lineage>
        <taxon>Bacteria</taxon>
        <taxon>Bacillati</taxon>
        <taxon>Bacillota</taxon>
        <taxon>Clostridia</taxon>
        <taxon>Eubacteriales</taxon>
        <taxon>Heliobacteriaceae</taxon>
        <taxon>Heliobacterium</taxon>
    </lineage>
</organism>
<dbReference type="GO" id="GO:0003677">
    <property type="term" value="F:DNA binding"/>
    <property type="evidence" value="ECO:0007669"/>
    <property type="project" value="UniProtKB-UniRule"/>
</dbReference>
<dbReference type="GO" id="GO:0006310">
    <property type="term" value="P:DNA recombination"/>
    <property type="evidence" value="ECO:0007669"/>
    <property type="project" value="UniProtKB-KW"/>
</dbReference>
<evidence type="ECO:0000256" key="5">
    <source>
        <dbReference type="SAM" id="Phobius"/>
    </source>
</evidence>
<dbReference type="PANTHER" id="PTHR30349:SF41">
    <property type="entry name" value="INTEGRASE_RECOMBINASE PROTEIN MJ0367-RELATED"/>
    <property type="match status" value="1"/>
</dbReference>
<evidence type="ECO:0000256" key="2">
    <source>
        <dbReference type="ARBA" id="ARBA00023125"/>
    </source>
</evidence>
<dbReference type="AlphaFoldDB" id="A0A6I3SP99"/>
<name>A0A6I3SP99_HELMO</name>
<proteinExistence type="inferred from homology"/>
<feature type="transmembrane region" description="Helical" evidence="5">
    <location>
        <begin position="16"/>
        <end position="34"/>
    </location>
</feature>
<dbReference type="PANTHER" id="PTHR30349">
    <property type="entry name" value="PHAGE INTEGRASE-RELATED"/>
    <property type="match status" value="1"/>
</dbReference>
<evidence type="ECO:0000313" key="8">
    <source>
        <dbReference type="EMBL" id="MTV50077.1"/>
    </source>
</evidence>
<keyword evidence="5" id="KW-0472">Membrane</keyword>
<evidence type="ECO:0000259" key="7">
    <source>
        <dbReference type="PROSITE" id="PS51900"/>
    </source>
</evidence>
<keyword evidence="9" id="KW-1185">Reference proteome</keyword>
<dbReference type="InterPro" id="IPR002104">
    <property type="entry name" value="Integrase_catalytic"/>
</dbReference>
<feature type="domain" description="Tyr recombinase" evidence="6">
    <location>
        <begin position="185"/>
        <end position="369"/>
    </location>
</feature>
<evidence type="ECO:0000259" key="6">
    <source>
        <dbReference type="PROSITE" id="PS51898"/>
    </source>
</evidence>
<keyword evidence="3" id="KW-0233">DNA recombination</keyword>
<comment type="similarity">
    <text evidence="1">Belongs to the 'phage' integrase family.</text>
</comment>
<evidence type="ECO:0000256" key="3">
    <source>
        <dbReference type="ARBA" id="ARBA00023172"/>
    </source>
</evidence>
<sequence>MCKLNMPTGLHFLSSYPEFGMAAFFCLIILLLIIRSKELYCSHETHVSGPIIPEIFDRIFRRADKAMIADFLADLERRGKSPLIVKQYGATWGRFKRWFDAEHTAITAASNDGPPPHPHRGVSGLGLVLQSDISRFKRWAGNTYKPRTIALTLLQLRVIFDFYVKRGDIPDNPAADVENVPTPTQNPKWLTRNEQNLLIRTVRQRGNLRDLALITVFLHTGLRVNEIVTLRISETHLSERKGQITVRNGKGGKYREIPLNNDVRKVMALYLAEYPRQTNDYLFFTNRSPQMTTRAAQVIVEKYKELTGIAHLNCHSLRHTFGHQLATHKVPLDVIARLMGHQKANGDPCISTTIIYTRPGSDDLERAVSELEWT</sequence>
<dbReference type="Proteomes" id="UP000430670">
    <property type="component" value="Unassembled WGS sequence"/>
</dbReference>
<dbReference type="PROSITE" id="PS51900">
    <property type="entry name" value="CB"/>
    <property type="match status" value="1"/>
</dbReference>
<accession>A0A6I3SP99</accession>
<keyword evidence="2 4" id="KW-0238">DNA-binding</keyword>
<dbReference type="Gene3D" id="1.10.443.10">
    <property type="entry name" value="Intergrase catalytic core"/>
    <property type="match status" value="1"/>
</dbReference>
<reference evidence="8 9" key="1">
    <citation type="submission" date="2019-11" db="EMBL/GenBank/DDBJ databases">
        <title>Whole-genome sequence of a the green, strictly anaerobic photosynthetic bacterium Heliobacillus mobilis DSM 6151.</title>
        <authorList>
            <person name="Kyndt J.A."/>
            <person name="Meyer T.E."/>
        </authorList>
    </citation>
    <scope>NUCLEOTIDE SEQUENCE [LARGE SCALE GENOMIC DNA]</scope>
    <source>
        <strain evidence="8 9">DSM 6151</strain>
    </source>
</reference>
<dbReference type="InterPro" id="IPR013762">
    <property type="entry name" value="Integrase-like_cat_sf"/>
</dbReference>
<dbReference type="InterPro" id="IPR044068">
    <property type="entry name" value="CB"/>
</dbReference>